<feature type="region of interest" description="Disordered" evidence="1">
    <location>
        <begin position="177"/>
        <end position="218"/>
    </location>
</feature>
<evidence type="ECO:0000313" key="2">
    <source>
        <dbReference type="EMBL" id="MBD2534768.1"/>
    </source>
</evidence>
<sequence>MTQIPIVRQILSDPDTGLLSYLSQQLQTPSFSHFKSQFGFYVDESCTQVTSVDDSLEIQTILLLTLKLSIIADSQTLSDEATVHAVEFQELLDAQIIRWSQDNPQLLKPISSIKNTFSQLSDIPFHGGYLPGFEIKSQFTLIYSPVTTELSQSEEPEYSLHSPGERTPISGQYEVINSNGKGTGLEVTSTAGNPFPPTSESNQSYRLVDPTMHKNSNK</sequence>
<dbReference type="EMBL" id="JACJSI010000192">
    <property type="protein sequence ID" value="MBD2534768.1"/>
    <property type="molecule type" value="Genomic_DNA"/>
</dbReference>
<evidence type="ECO:0000256" key="1">
    <source>
        <dbReference type="SAM" id="MobiDB-lite"/>
    </source>
</evidence>
<reference evidence="2 3" key="1">
    <citation type="journal article" date="2020" name="ISME J.">
        <title>Comparative genomics reveals insights into cyanobacterial evolution and habitat adaptation.</title>
        <authorList>
            <person name="Chen M.Y."/>
            <person name="Teng W.K."/>
            <person name="Zhao L."/>
            <person name="Hu C.X."/>
            <person name="Zhou Y.K."/>
            <person name="Han B.P."/>
            <person name="Song L.R."/>
            <person name="Shu W.S."/>
        </authorList>
    </citation>
    <scope>NUCLEOTIDE SEQUENCE [LARGE SCALE GENOMIC DNA]</scope>
    <source>
        <strain evidence="2 3">FACHB-838</strain>
    </source>
</reference>
<feature type="compositionally biased region" description="Polar residues" evidence="1">
    <location>
        <begin position="177"/>
        <end position="205"/>
    </location>
</feature>
<gene>
    <name evidence="2" type="ORF">H6G97_37010</name>
</gene>
<organism evidence="2 3">
    <name type="scientific">Nostoc flagelliforme FACHB-838</name>
    <dbReference type="NCBI Taxonomy" id="2692904"/>
    <lineage>
        <taxon>Bacteria</taxon>
        <taxon>Bacillati</taxon>
        <taxon>Cyanobacteriota</taxon>
        <taxon>Cyanophyceae</taxon>
        <taxon>Nostocales</taxon>
        <taxon>Nostocaceae</taxon>
        <taxon>Nostoc</taxon>
    </lineage>
</organism>
<protein>
    <submittedName>
        <fullName evidence="2">Uncharacterized protein</fullName>
    </submittedName>
</protein>
<accession>A0ABR8E034</accession>
<keyword evidence="3" id="KW-1185">Reference proteome</keyword>
<comment type="caution">
    <text evidence="2">The sequence shown here is derived from an EMBL/GenBank/DDBJ whole genome shotgun (WGS) entry which is preliminary data.</text>
</comment>
<evidence type="ECO:0000313" key="3">
    <source>
        <dbReference type="Proteomes" id="UP000623440"/>
    </source>
</evidence>
<proteinExistence type="predicted"/>
<dbReference type="Proteomes" id="UP000623440">
    <property type="component" value="Unassembled WGS sequence"/>
</dbReference>
<name>A0ABR8E034_9NOSO</name>
<dbReference type="RefSeq" id="WP_190945594.1">
    <property type="nucleotide sequence ID" value="NZ_JACJSI010000192.1"/>
</dbReference>